<reference evidence="4" key="1">
    <citation type="submission" date="2021-01" db="EMBL/GenBank/DDBJ databases">
        <authorList>
            <person name="Corre E."/>
            <person name="Pelletier E."/>
            <person name="Niang G."/>
            <person name="Scheremetjew M."/>
            <person name="Finn R."/>
            <person name="Kale V."/>
            <person name="Holt S."/>
            <person name="Cochrane G."/>
            <person name="Meng A."/>
            <person name="Brown T."/>
            <person name="Cohen L."/>
        </authorList>
    </citation>
    <scope>NUCLEOTIDE SEQUENCE</scope>
    <source>
        <strain evidence="4">CCMP 2712</strain>
    </source>
</reference>
<feature type="domain" description="F5/8 type C" evidence="2">
    <location>
        <begin position="256"/>
        <end position="352"/>
    </location>
</feature>
<evidence type="ECO:0000313" key="3">
    <source>
        <dbReference type="EMBL" id="CAE2321820.1"/>
    </source>
</evidence>
<name>A0A6U6BW00_GUITH</name>
<evidence type="ECO:0000259" key="2">
    <source>
        <dbReference type="Pfam" id="PF00754"/>
    </source>
</evidence>
<dbReference type="InterPro" id="IPR000421">
    <property type="entry name" value="FA58C"/>
</dbReference>
<evidence type="ECO:0000313" key="4">
    <source>
        <dbReference type="EMBL" id="CAE2321831.1"/>
    </source>
</evidence>
<gene>
    <name evidence="3" type="ORF">GTHE00462_LOCUS27777</name>
    <name evidence="4" type="ORF">GTHE00462_LOCUS27786</name>
</gene>
<evidence type="ECO:0000256" key="1">
    <source>
        <dbReference type="SAM" id="SignalP"/>
    </source>
</evidence>
<accession>A0A6U6BW00</accession>
<dbReference type="EMBL" id="HBKN01035593">
    <property type="protein sequence ID" value="CAE2321820.1"/>
    <property type="molecule type" value="Transcribed_RNA"/>
</dbReference>
<dbReference type="Pfam" id="PF00754">
    <property type="entry name" value="F5_F8_type_C"/>
    <property type="match status" value="1"/>
</dbReference>
<dbReference type="AlphaFoldDB" id="A0A6U6BW00"/>
<keyword evidence="1" id="KW-0732">Signal</keyword>
<organism evidence="4">
    <name type="scientific">Guillardia theta</name>
    <name type="common">Cryptophyte</name>
    <name type="synonym">Cryptomonas phi</name>
    <dbReference type="NCBI Taxonomy" id="55529"/>
    <lineage>
        <taxon>Eukaryota</taxon>
        <taxon>Cryptophyceae</taxon>
        <taxon>Pyrenomonadales</taxon>
        <taxon>Geminigeraceae</taxon>
        <taxon>Guillardia</taxon>
    </lineage>
</organism>
<dbReference type="EMBL" id="HBKN01035604">
    <property type="protein sequence ID" value="CAE2321831.1"/>
    <property type="molecule type" value="Transcribed_RNA"/>
</dbReference>
<dbReference type="InterPro" id="IPR008979">
    <property type="entry name" value="Galactose-bd-like_sf"/>
</dbReference>
<protein>
    <recommendedName>
        <fullName evidence="2">F5/8 type C domain-containing protein</fullName>
    </recommendedName>
</protein>
<feature type="chain" id="PRO_5035585957" description="F5/8 type C domain-containing protein" evidence="1">
    <location>
        <begin position="20"/>
        <end position="378"/>
    </location>
</feature>
<sequence length="378" mass="42373">MRPAFLFLVFLLCCSQASSLVSPPARLLSSEAGSSPSMLVSALGALRKLVHHSHESLAVDGKNPSPSNEDRKQFIRISPAAYVHSDLYMDEYGITHYRKVPSDLLQDFSSPRRHDPSRSTRVLLLLHKFVRLVLQAIIEIFRVLSNTMQIPSQAFEKFLMEQEKRQARAHGRSSRSLKGSYVVLPIISIHSQDRTLSGHRDTPTNVMSRKTWGYTEYMQRVGMGRGYRRKSPPAHKPSKCKDHVSHLLDDDGSDGPGHCWLLSDGQGGEFVVDLGSKRDIYAVAIRNTGGGGGGNRGTREFSLEVSNDMIEWFCKVKGELSNVDHGKGQLQAECFELHCKARYLRFTAESFYGKGAGLNSFRVVGYKHKGWREVTHQV</sequence>
<proteinExistence type="predicted"/>
<dbReference type="Gene3D" id="2.60.120.260">
    <property type="entry name" value="Galactose-binding domain-like"/>
    <property type="match status" value="1"/>
</dbReference>
<dbReference type="SUPFAM" id="SSF49785">
    <property type="entry name" value="Galactose-binding domain-like"/>
    <property type="match status" value="1"/>
</dbReference>
<feature type="signal peptide" evidence="1">
    <location>
        <begin position="1"/>
        <end position="19"/>
    </location>
</feature>